<dbReference type="SUPFAM" id="SSF51905">
    <property type="entry name" value="FAD/NAD(P)-binding domain"/>
    <property type="match status" value="1"/>
</dbReference>
<dbReference type="AlphaFoldDB" id="A0A6I3S7U4"/>
<dbReference type="InterPro" id="IPR036188">
    <property type="entry name" value="FAD/NAD-bd_sf"/>
</dbReference>
<comment type="caution">
    <text evidence="6">The sequence shown here is derived from an EMBL/GenBank/DDBJ whole genome shotgun (WGS) entry which is preliminary data.</text>
</comment>
<evidence type="ECO:0000313" key="6">
    <source>
        <dbReference type="EMBL" id="MTU43822.1"/>
    </source>
</evidence>
<keyword evidence="3" id="KW-0274">FAD</keyword>
<dbReference type="InterPro" id="IPR027477">
    <property type="entry name" value="Succ_DH/fumarate_Rdtase_cat_sf"/>
</dbReference>
<evidence type="ECO:0000256" key="2">
    <source>
        <dbReference type="ARBA" id="ARBA00022630"/>
    </source>
</evidence>
<feature type="domain" description="FAD-dependent oxidoreductase 2 FAD-binding" evidence="5">
    <location>
        <begin position="51"/>
        <end position="497"/>
    </location>
</feature>
<proteinExistence type="predicted"/>
<dbReference type="Gene3D" id="3.50.50.60">
    <property type="entry name" value="FAD/NAD(P)-binding domain"/>
    <property type="match status" value="2"/>
</dbReference>
<reference evidence="6 7" key="1">
    <citation type="journal article" date="2019" name="Nat. Med.">
        <title>A library of human gut bacterial isolates paired with longitudinal multiomics data enables mechanistic microbiome research.</title>
        <authorList>
            <person name="Poyet M."/>
            <person name="Groussin M."/>
            <person name="Gibbons S.M."/>
            <person name="Avila-Pacheco J."/>
            <person name="Jiang X."/>
            <person name="Kearney S.M."/>
            <person name="Perrotta A.R."/>
            <person name="Berdy B."/>
            <person name="Zhao S."/>
            <person name="Lieberman T.D."/>
            <person name="Swanson P.K."/>
            <person name="Smith M."/>
            <person name="Roesemann S."/>
            <person name="Alexander J.E."/>
            <person name="Rich S.A."/>
            <person name="Livny J."/>
            <person name="Vlamakis H."/>
            <person name="Clish C."/>
            <person name="Bullock K."/>
            <person name="Deik A."/>
            <person name="Scott J."/>
            <person name="Pierce K.A."/>
            <person name="Xavier R.J."/>
            <person name="Alm E.J."/>
        </authorList>
    </citation>
    <scope>NUCLEOTIDE SEQUENCE [LARGE SCALE GENOMIC DNA]</scope>
    <source>
        <strain evidence="6 7">BIOML-A2</strain>
    </source>
</reference>
<organism evidence="6 7">
    <name type="scientific">Parasutterella excrementihominis</name>
    <dbReference type="NCBI Taxonomy" id="487175"/>
    <lineage>
        <taxon>Bacteria</taxon>
        <taxon>Pseudomonadati</taxon>
        <taxon>Pseudomonadota</taxon>
        <taxon>Betaproteobacteria</taxon>
        <taxon>Burkholderiales</taxon>
        <taxon>Sutterellaceae</taxon>
        <taxon>Parasutterella</taxon>
    </lineage>
</organism>
<dbReference type="Gene3D" id="3.90.700.10">
    <property type="entry name" value="Succinate dehydrogenase/fumarate reductase flavoprotein, catalytic domain"/>
    <property type="match status" value="1"/>
</dbReference>
<dbReference type="SUPFAM" id="SSF56425">
    <property type="entry name" value="Succinate dehydrogenase/fumarate reductase flavoprotein, catalytic domain"/>
    <property type="match status" value="1"/>
</dbReference>
<dbReference type="Pfam" id="PF00890">
    <property type="entry name" value="FAD_binding_2"/>
    <property type="match status" value="1"/>
</dbReference>
<dbReference type="PANTHER" id="PTHR43400">
    <property type="entry name" value="FUMARATE REDUCTASE"/>
    <property type="match status" value="1"/>
</dbReference>
<evidence type="ECO:0000313" key="7">
    <source>
        <dbReference type="Proteomes" id="UP000462362"/>
    </source>
</evidence>
<keyword evidence="4" id="KW-0560">Oxidoreductase</keyword>
<dbReference type="PANTHER" id="PTHR43400:SF7">
    <property type="entry name" value="FAD-DEPENDENT OXIDOREDUCTASE 2 FAD BINDING DOMAIN-CONTAINING PROTEIN"/>
    <property type="match status" value="1"/>
</dbReference>
<sequence length="515" mass="55098">MNESNIKENQMNMNRRMFFKSMGAATVAAAPISSALANVVSPKKWDQTCEVLVIGAGAAGLFAAVSAKESGAKSVVLLEKAASPFLNSTSLSAGSVNATGTKAQFAAGVEDRSNAAEFAKEVEKTGKGLADPQLVKLFAENSAMALDWLTDHGVVFTPQPNSAFRLKRMHGCDKHTGAQYVDVLFQNAKKIGVDIKLNTKVVELITNTEANEVLGVKAESKGKPLYVRATKGVVIATGGFCGDVNMIDKFILDFRGALTFASANSEGQGLKMAEKIGAASTHMNFAAVYGYGVPMSKDKNNRKGWIFRGHVMNLYGPITVGPDGKRFVNDDLGATSISQAMSRLGFKKVFQVATEAQLLDFMKNDPIQVIGWDQNTFKKELEEQKVFVVKADTIAELAKKMGLPADQLEATVKRYNQFVKNGKDEDFGRKYMKGTFEKGPFYGFIGQPIAGISLGGLKVNKDLQVLDVYDQPIKHLYAAGEAIGGIHGGSYIGGNSVGSSLTLGMVAGKKAAASK</sequence>
<keyword evidence="2" id="KW-0285">Flavoprotein</keyword>
<protein>
    <submittedName>
        <fullName evidence="6">FAD-dependent oxidoreductase</fullName>
    </submittedName>
</protein>
<gene>
    <name evidence="6" type="ORF">GMD42_09375</name>
</gene>
<dbReference type="PROSITE" id="PS51318">
    <property type="entry name" value="TAT"/>
    <property type="match status" value="1"/>
</dbReference>
<evidence type="ECO:0000256" key="3">
    <source>
        <dbReference type="ARBA" id="ARBA00022827"/>
    </source>
</evidence>
<comment type="cofactor">
    <cofactor evidence="1">
        <name>FAD</name>
        <dbReference type="ChEBI" id="CHEBI:57692"/>
    </cofactor>
</comment>
<accession>A0A6I3S7U4</accession>
<dbReference type="InterPro" id="IPR006311">
    <property type="entry name" value="TAT_signal"/>
</dbReference>
<evidence type="ECO:0000256" key="1">
    <source>
        <dbReference type="ARBA" id="ARBA00001974"/>
    </source>
</evidence>
<dbReference type="GO" id="GO:0016491">
    <property type="term" value="F:oxidoreductase activity"/>
    <property type="evidence" value="ECO:0007669"/>
    <property type="project" value="UniProtKB-KW"/>
</dbReference>
<dbReference type="InterPro" id="IPR050315">
    <property type="entry name" value="FAD-oxidoreductase_2"/>
</dbReference>
<dbReference type="InterPro" id="IPR003953">
    <property type="entry name" value="FAD-dep_OxRdtase_2_FAD-bd"/>
</dbReference>
<name>A0A6I3S7U4_9BURK</name>
<evidence type="ECO:0000256" key="4">
    <source>
        <dbReference type="ARBA" id="ARBA00023002"/>
    </source>
</evidence>
<dbReference type="EMBL" id="WNCL01000031">
    <property type="protein sequence ID" value="MTU43822.1"/>
    <property type="molecule type" value="Genomic_DNA"/>
</dbReference>
<evidence type="ECO:0000259" key="5">
    <source>
        <dbReference type="Pfam" id="PF00890"/>
    </source>
</evidence>
<dbReference type="Proteomes" id="UP000462362">
    <property type="component" value="Unassembled WGS sequence"/>
</dbReference>